<evidence type="ECO:0000313" key="2">
    <source>
        <dbReference type="EMBL" id="MBF6638127.1"/>
    </source>
</evidence>
<feature type="compositionally biased region" description="Polar residues" evidence="1">
    <location>
        <begin position="43"/>
        <end position="57"/>
    </location>
</feature>
<accession>A0AA41BXI9</accession>
<feature type="compositionally biased region" description="Polar residues" evidence="1">
    <location>
        <begin position="1074"/>
        <end position="1084"/>
    </location>
</feature>
<feature type="compositionally biased region" description="Basic and acidic residues" evidence="1">
    <location>
        <begin position="1092"/>
        <end position="1104"/>
    </location>
</feature>
<feature type="region of interest" description="Disordered" evidence="1">
    <location>
        <begin position="43"/>
        <end position="69"/>
    </location>
</feature>
<sequence>MDKNITRYTSSRPYHLLSLVPESTVSSIAPAMNAVVQNHTARISSFHPGNSPTSTHLSGEHPSPSGGSLRVSAPVLASFPNVDFPPSPKTSYFSTLHSGDCASAPEVCIKGLLQSQTFSAEKPVDRVAECIRVALQGGEWGALTDDFASLESQLTPAVKKRLNTFLDDVRQQASNLLALSEGGDTPLRVLQSGIERDGFMRTFLWHSCEPNTSQREMYLGMLGKIIGEEGVLAVQLVYCLRDINTGLALRRVDALDDYLGKVKQLLDNVENTGGELIKGRIKGTIFELRRKVETGLFDVKKGQDAMSKTTLSQMLTVVNAMTSTMLSLGDNSEVSIPSCLSGAYLTLDNTADALRRVSAVDSDKLARLISNREQSKNGLSVKLSKKLSVRDRLSLLEKHREANNALELFANESVEVRRLLKILHKPETHISQRYINALKECEIQPLQQDRSRLLTLLRTILEESAFYDAALKAGEFLPDASSVGTIGNNVKTLLQALETRGEKVQREAIADECLALFSALNQWLGQGENARKAAGDDEKDRNFRMQRHMYASEREASFQQQIAVAEASEAVRQFEDEKTDVMVLICGTEYRIMEGEGQYKSAMTGAVISPIMVKISRSEQLKYLRAEEKGENGKARELLQKWAKENADKIPDFEAQRTYTDNLTGTHYKLHVEWKVDELVAYSGSDRQYRPAQSVHSVMKETLDVIKDAAPAFSPAADKFTSSLGHTLTPSTLINARQAQPLRYDPSQRPQTPDYSTTIAQSKEHMMTLGAGQRGITKWADPITLGQLKNALIDLPSGLSPDKSWIFQLDPKQIIPYYKDIQVNMAKKKSHKTSHSRKVSVAEKVLADANITLSFNKAWANDHGSGASQISEAKPIAGNHKKWASSQEVRQGYVAAQSVSWEQEQEISLAAADLPAEEQISLQDYTRIPNKPDSSGSRYSDCLLFSLVQHMTQCYDVDDHNNREWVYHYRTALVNHGWHRPGVQGGFAEDGYMHSNSESTRLLINAINTDLERAGQRPLRVILHQFSPIETGGSIADFTDTHGPIDGRVVHIRSGDQHFEALVLNSIANEVNRNTTRQANNMADKTSVKGRVKAENGNKTEHEPDVDVPLTLEQKKYINKYPTADFLRWLSHVISYPIIEKKLSGETFRYEAGEISIGSNNIENIASAIKIYQKGDGTFMVIVTEKTNNNESENAIKVFDNVSILNAVTADIENSEDKQSIIDLFDERYCLQNLKERASILYGILLNNTATSAEHIARLCEAISENLRGLPLCCTYIVIQEIFKLLRGTEDRLLGSVALSVVKFLGVPPGDMLERLTQNMLKNMNLPQSQCNKTVDVAVYIYKLAIRASDRYLSGFNESIELIINDFNSVDNTAKRLRDLFVNVRLCVFNMMNRGSQPVEDYQPLLLNVFNALENAINNSSITPLKKSFILLELFPIISFQPNNFDKKFINQAVYHFKTIVNAGKFCDFSRFIGKTDDAVISMLISKTMRYKAKWLLAATVNFELGLKVSGQDGNMPMATIELINNSYFNVSKERGREILQSLFNANIKTNRKSNGMVMLSLGGVYPEEFCMPIYQYFISKEVIGVFSTYWKHYRKLANDKIADGQYVIIDQDGYYTVDKSVYKSSFSQSSQFPVALPLVSARGWVEKCKDVEHYIFSEDKCDDLLTAILIAAADNAHKMDIVRDIIAANLVTKGSSTSTINNRLQKILNMNHEQDEHDKLLEMILLIQINMLNSKRIDSVLMEDLNGNISSCKSVVLLMSKLNMIGEVLNRGKIDVGCYLDIVVNLLKTSIVKPVNMPGDLSNHTSTIGVTYRTAMVNIACKKMDSMGKFAELCQAFSRVSLNLSVNHNREFHWFTRLVSQEIISPERKEALKPQARGDFAKFLTATLDAWWSFESACKDDIGMNELDIELVMNPTVFLAAHSDVQAKMLGLHSTLGANLSDFLIRCLVEMQRGITTNSPDKNKKLGITLNIISDTVQITNPDSIVDIANFIADAFQKLKEAGFNARTVSKNTLTGLLKKIDKVKNPEQFDALSIKLDEFVKDDAVQEYHPPIFKDDAKGYRKYSTTSASESDLAENRHRIKNRKNRKAITLPTSESATDSVKLPKKITPRQVYLDKDMDDFNINQSVIDDLSDVLNSFVSSIQLTHGLKFHAYYNSHSEKTRFSTFDLKPKDKSLADQKKSGRSNWRGLLVHGGDNKYILVGAGDHDEIKRTFNSKLKEFPNNDSVNSKIAELIKNKHYPVFKLDGEDDVNEDSNQRD</sequence>
<proteinExistence type="predicted"/>
<comment type="caution">
    <text evidence="2">The sequence shown here is derived from an EMBL/GenBank/DDBJ whole genome shotgun (WGS) entry which is preliminary data.</text>
</comment>
<gene>
    <name evidence="2" type="ORF">ITX54_15795</name>
</gene>
<evidence type="ECO:0000256" key="1">
    <source>
        <dbReference type="SAM" id="MobiDB-lite"/>
    </source>
</evidence>
<dbReference type="Proteomes" id="UP000705283">
    <property type="component" value="Unassembled WGS sequence"/>
</dbReference>
<evidence type="ECO:0000313" key="3">
    <source>
        <dbReference type="Proteomes" id="UP000705283"/>
    </source>
</evidence>
<name>A0AA41BXI9_9GAMM</name>
<feature type="region of interest" description="Disordered" evidence="1">
    <location>
        <begin position="1074"/>
        <end position="1104"/>
    </location>
</feature>
<organism evidence="2 3">
    <name type="scientific">Rouxiella silvae</name>
    <dbReference type="NCBI Taxonomy" id="1646373"/>
    <lineage>
        <taxon>Bacteria</taxon>
        <taxon>Pseudomonadati</taxon>
        <taxon>Pseudomonadota</taxon>
        <taxon>Gammaproteobacteria</taxon>
        <taxon>Enterobacterales</taxon>
        <taxon>Yersiniaceae</taxon>
        <taxon>Rouxiella</taxon>
    </lineage>
</organism>
<dbReference type="RefSeq" id="WP_194978357.1">
    <property type="nucleotide sequence ID" value="NZ_JADMKS010000006.1"/>
</dbReference>
<protein>
    <submittedName>
        <fullName evidence="2">Uncharacterized protein</fullName>
    </submittedName>
</protein>
<dbReference type="EMBL" id="JADMKS010000006">
    <property type="protein sequence ID" value="MBF6638127.1"/>
    <property type="molecule type" value="Genomic_DNA"/>
</dbReference>
<reference evidence="2" key="1">
    <citation type="submission" date="2020-11" db="EMBL/GenBank/DDBJ databases">
        <authorList>
            <person name="Lee S.D."/>
        </authorList>
    </citation>
    <scope>NUCLEOTIDE SEQUENCE</scope>
    <source>
        <strain evidence="2">SAP-2</strain>
    </source>
</reference>
<reference evidence="2" key="2">
    <citation type="submission" date="2022-09" db="EMBL/GenBank/DDBJ databases">
        <title>Rouxiella aceris sp. nov., isolated from tree sap and emended description of the genus Rhouxiella.</title>
        <authorList>
            <person name="Kim I.S."/>
        </authorList>
    </citation>
    <scope>NUCLEOTIDE SEQUENCE</scope>
    <source>
        <strain evidence="2">SAP-2</strain>
    </source>
</reference>